<organism evidence="1 2">
    <name type="scientific">Theobroma cacao</name>
    <name type="common">Cacao</name>
    <name type="synonym">Cocoa</name>
    <dbReference type="NCBI Taxonomy" id="3641"/>
    <lineage>
        <taxon>Eukaryota</taxon>
        <taxon>Viridiplantae</taxon>
        <taxon>Streptophyta</taxon>
        <taxon>Embryophyta</taxon>
        <taxon>Tracheophyta</taxon>
        <taxon>Spermatophyta</taxon>
        <taxon>Magnoliopsida</taxon>
        <taxon>eudicotyledons</taxon>
        <taxon>Gunneridae</taxon>
        <taxon>Pentapetalae</taxon>
        <taxon>rosids</taxon>
        <taxon>malvids</taxon>
        <taxon>Malvales</taxon>
        <taxon>Malvaceae</taxon>
        <taxon>Byttnerioideae</taxon>
        <taxon>Theobroma</taxon>
    </lineage>
</organism>
<dbReference type="HOGENOM" id="CLU_3000301_0_0_1"/>
<proteinExistence type="predicted"/>
<evidence type="ECO:0000313" key="1">
    <source>
        <dbReference type="EMBL" id="EOY19794.1"/>
    </source>
</evidence>
<protein>
    <submittedName>
        <fullName evidence="1">Uncharacterized protein</fullName>
    </submittedName>
</protein>
<reference evidence="1 2" key="1">
    <citation type="journal article" date="2013" name="Genome Biol.">
        <title>The genome sequence of the most widely cultivated cacao type and its use to identify candidate genes regulating pod color.</title>
        <authorList>
            <person name="Motamayor J.C."/>
            <person name="Mockaitis K."/>
            <person name="Schmutz J."/>
            <person name="Haiminen N."/>
            <person name="Iii D.L."/>
            <person name="Cornejo O."/>
            <person name="Findley S.D."/>
            <person name="Zheng P."/>
            <person name="Utro F."/>
            <person name="Royaert S."/>
            <person name="Saski C."/>
            <person name="Jenkins J."/>
            <person name="Podicheti R."/>
            <person name="Zhao M."/>
            <person name="Scheffler B.E."/>
            <person name="Stack J.C."/>
            <person name="Feltus F.A."/>
            <person name="Mustiga G.M."/>
            <person name="Amores F."/>
            <person name="Phillips W."/>
            <person name="Marelli J.P."/>
            <person name="May G.D."/>
            <person name="Shapiro H."/>
            <person name="Ma J."/>
            <person name="Bustamante C.D."/>
            <person name="Schnell R.J."/>
            <person name="Main D."/>
            <person name="Gilbert D."/>
            <person name="Parida L."/>
            <person name="Kuhn D.N."/>
        </authorList>
    </citation>
    <scope>NUCLEOTIDE SEQUENCE [LARGE SCALE GENOMIC DNA]</scope>
    <source>
        <strain evidence="2">cv. Matina 1-6</strain>
    </source>
</reference>
<dbReference type="InParanoid" id="A0A061FYC4"/>
<accession>A0A061FYC4</accession>
<dbReference type="EMBL" id="CM001888">
    <property type="protein sequence ID" value="EOY19794.1"/>
    <property type="molecule type" value="Genomic_DNA"/>
</dbReference>
<sequence length="57" mass="6800">MLMNHETNGREGIEVSKRREKAMFGILSSMRHISFRLLVKHFLQYHPKKGFRGSRQQ</sequence>
<dbReference type="Proteomes" id="UP000026915">
    <property type="component" value="Chromosome 10"/>
</dbReference>
<name>A0A061FYC4_THECC</name>
<keyword evidence="2" id="KW-1185">Reference proteome</keyword>
<gene>
    <name evidence="1" type="ORF">TCM_045133</name>
</gene>
<dbReference type="Gramene" id="EOY19794">
    <property type="protein sequence ID" value="EOY19794"/>
    <property type="gene ID" value="TCM_045133"/>
</dbReference>
<dbReference type="AlphaFoldDB" id="A0A061FYC4"/>
<evidence type="ECO:0000313" key="2">
    <source>
        <dbReference type="Proteomes" id="UP000026915"/>
    </source>
</evidence>